<dbReference type="AlphaFoldDB" id="A0A1D8ARC2"/>
<evidence type="ECO:0000256" key="8">
    <source>
        <dbReference type="SAM" id="Phobius"/>
    </source>
</evidence>
<dbReference type="InterPro" id="IPR005807">
    <property type="entry name" value="SecE_bac"/>
</dbReference>
<accession>A0A1D8ARC2</accession>
<keyword evidence="5 8" id="KW-1133">Transmembrane helix</keyword>
<keyword evidence="2" id="KW-0813">Transport</keyword>
<keyword evidence="6" id="KW-0811">Translocation</keyword>
<keyword evidence="10" id="KW-1185">Reference proteome</keyword>
<dbReference type="RefSeq" id="WP_069960797.1">
    <property type="nucleotide sequence ID" value="NZ_CP016094.1"/>
</dbReference>
<evidence type="ECO:0000313" key="9">
    <source>
        <dbReference type="EMBL" id="AOS43444.1"/>
    </source>
</evidence>
<proteinExistence type="predicted"/>
<dbReference type="InterPro" id="IPR001901">
    <property type="entry name" value="Translocase_SecE/Sec61-g"/>
</dbReference>
<evidence type="ECO:0000256" key="6">
    <source>
        <dbReference type="ARBA" id="ARBA00023010"/>
    </source>
</evidence>
<keyword evidence="7 8" id="KW-0472">Membrane</keyword>
<dbReference type="GO" id="GO:0016020">
    <property type="term" value="C:membrane"/>
    <property type="evidence" value="ECO:0007669"/>
    <property type="project" value="UniProtKB-SubCell"/>
</dbReference>
<dbReference type="Pfam" id="PF00584">
    <property type="entry name" value="SecE"/>
    <property type="match status" value="1"/>
</dbReference>
<evidence type="ECO:0000256" key="4">
    <source>
        <dbReference type="ARBA" id="ARBA00022927"/>
    </source>
</evidence>
<dbReference type="KEGG" id="obg:Verru16b_00487"/>
<keyword evidence="4" id="KW-0653">Protein transport</keyword>
<evidence type="ECO:0000256" key="7">
    <source>
        <dbReference type="ARBA" id="ARBA00023136"/>
    </source>
</evidence>
<sequence>MANPFRSARLFFSELVGELQKASWPTKSELKDSTIVVIVACLLLGLFTSVSDFALLNVVNAVTEWVSR</sequence>
<dbReference type="EMBL" id="CP016094">
    <property type="protein sequence ID" value="AOS43444.1"/>
    <property type="molecule type" value="Genomic_DNA"/>
</dbReference>
<dbReference type="PROSITE" id="PS01067">
    <property type="entry name" value="SECE_SEC61G"/>
    <property type="match status" value="1"/>
</dbReference>
<dbReference type="GO" id="GO:0009306">
    <property type="term" value="P:protein secretion"/>
    <property type="evidence" value="ECO:0007669"/>
    <property type="project" value="InterPro"/>
</dbReference>
<evidence type="ECO:0000313" key="10">
    <source>
        <dbReference type="Proteomes" id="UP000095228"/>
    </source>
</evidence>
<gene>
    <name evidence="9" type="ORF">Verru16b_00487</name>
</gene>
<dbReference type="GO" id="GO:0006886">
    <property type="term" value="P:intracellular protein transport"/>
    <property type="evidence" value="ECO:0007669"/>
    <property type="project" value="InterPro"/>
</dbReference>
<dbReference type="Proteomes" id="UP000095228">
    <property type="component" value="Chromosome"/>
</dbReference>
<evidence type="ECO:0000256" key="5">
    <source>
        <dbReference type="ARBA" id="ARBA00022989"/>
    </source>
</evidence>
<dbReference type="OrthoDB" id="9805743at2"/>
<dbReference type="GO" id="GO:0008320">
    <property type="term" value="F:protein transmembrane transporter activity"/>
    <property type="evidence" value="ECO:0007669"/>
    <property type="project" value="InterPro"/>
</dbReference>
<dbReference type="STRING" id="1838286.Verru16b_00487"/>
<evidence type="ECO:0000256" key="1">
    <source>
        <dbReference type="ARBA" id="ARBA00004370"/>
    </source>
</evidence>
<name>A0A1D8ARC2_9BACT</name>
<evidence type="ECO:0000256" key="3">
    <source>
        <dbReference type="ARBA" id="ARBA00022692"/>
    </source>
</evidence>
<dbReference type="InterPro" id="IPR038379">
    <property type="entry name" value="SecE_sf"/>
</dbReference>
<reference evidence="9 10" key="1">
    <citation type="submission" date="2016-06" db="EMBL/GenBank/DDBJ databases">
        <title>Three novel species with peptidoglycan cell walls form the new genus Lacunisphaera gen. nov. in the family Opitutaceae of the verrucomicrobial subdivision 4.</title>
        <authorList>
            <person name="Rast P."/>
            <person name="Gloeckner I."/>
            <person name="Jogler M."/>
            <person name="Boedeker C."/>
            <person name="Jeske O."/>
            <person name="Wiegand S."/>
            <person name="Reinhardt R."/>
            <person name="Schumann P."/>
            <person name="Rohde M."/>
            <person name="Spring S."/>
            <person name="Gloeckner F.O."/>
            <person name="Jogler C."/>
        </authorList>
    </citation>
    <scope>NUCLEOTIDE SEQUENCE [LARGE SCALE GENOMIC DNA]</scope>
    <source>
        <strain evidence="9 10">IG16b</strain>
    </source>
</reference>
<organism evidence="9 10">
    <name type="scientific">Lacunisphaera limnophila</name>
    <dbReference type="NCBI Taxonomy" id="1838286"/>
    <lineage>
        <taxon>Bacteria</taxon>
        <taxon>Pseudomonadati</taxon>
        <taxon>Verrucomicrobiota</taxon>
        <taxon>Opitutia</taxon>
        <taxon>Opitutales</taxon>
        <taxon>Opitutaceae</taxon>
        <taxon>Lacunisphaera</taxon>
    </lineage>
</organism>
<dbReference type="GO" id="GO:0006605">
    <property type="term" value="P:protein targeting"/>
    <property type="evidence" value="ECO:0007669"/>
    <property type="project" value="InterPro"/>
</dbReference>
<protein>
    <submittedName>
        <fullName evidence="9">Preprotein translocase subunit SecE</fullName>
    </submittedName>
</protein>
<feature type="transmembrane region" description="Helical" evidence="8">
    <location>
        <begin position="35"/>
        <end position="59"/>
    </location>
</feature>
<evidence type="ECO:0000256" key="2">
    <source>
        <dbReference type="ARBA" id="ARBA00022448"/>
    </source>
</evidence>
<keyword evidence="3 8" id="KW-0812">Transmembrane</keyword>
<dbReference type="Gene3D" id="1.20.5.1030">
    <property type="entry name" value="Preprotein translocase secy subunit"/>
    <property type="match status" value="1"/>
</dbReference>
<comment type="subcellular location">
    <subcellularLocation>
        <location evidence="1">Membrane</location>
    </subcellularLocation>
</comment>
<dbReference type="NCBIfam" id="TIGR00964">
    <property type="entry name" value="secE_bact"/>
    <property type="match status" value="1"/>
</dbReference>